<dbReference type="GeneID" id="62701887"/>
<evidence type="ECO:0000313" key="1">
    <source>
        <dbReference type="EMBL" id="AKB77776.1"/>
    </source>
</evidence>
<dbReference type="RefSeq" id="WP_048138381.1">
    <property type="nucleotide sequence ID" value="NZ_CP009516.1"/>
</dbReference>
<sequence>MRLQIIEEVVDEVSSNPVISGWIKKDRVRTLTANYLNNLTDEEIIEKSTTDQLATELAAVIKKKFGIQILRFDLMNLKPL</sequence>
<dbReference type="Proteomes" id="UP000033101">
    <property type="component" value="Chromosome"/>
</dbReference>
<dbReference type="HOGENOM" id="CLU_2581428_0_0_2"/>
<dbReference type="OrthoDB" id="124691at2157"/>
<protein>
    <submittedName>
        <fullName evidence="1">Uncharacterized protein</fullName>
    </submittedName>
</protein>
<organism evidence="1 2">
    <name type="scientific">Methanosarcina horonobensis HB-1 = JCM 15518</name>
    <dbReference type="NCBI Taxonomy" id="1434110"/>
    <lineage>
        <taxon>Archaea</taxon>
        <taxon>Methanobacteriati</taxon>
        <taxon>Methanobacteriota</taxon>
        <taxon>Stenosarchaea group</taxon>
        <taxon>Methanomicrobia</taxon>
        <taxon>Methanosarcinales</taxon>
        <taxon>Methanosarcinaceae</taxon>
        <taxon>Methanosarcina</taxon>
    </lineage>
</organism>
<dbReference type="PATRIC" id="fig|1434110.4.peg.1609"/>
<dbReference type="AlphaFoldDB" id="A0A0E3SAF6"/>
<name>A0A0E3SAF6_9EURY</name>
<dbReference type="STRING" id="1434110.MSHOH_1293"/>
<gene>
    <name evidence="1" type="ORF">MSHOH_1293</name>
</gene>
<proteinExistence type="predicted"/>
<dbReference type="KEGG" id="mhor:MSHOH_1293"/>
<reference evidence="1 2" key="1">
    <citation type="submission" date="2014-07" db="EMBL/GenBank/DDBJ databases">
        <title>Methanogenic archaea and the global carbon cycle.</title>
        <authorList>
            <person name="Henriksen J.R."/>
            <person name="Luke J."/>
            <person name="Reinhart S."/>
            <person name="Benedict M.N."/>
            <person name="Youngblut N.D."/>
            <person name="Metcalf M.E."/>
            <person name="Whitaker R.J."/>
            <person name="Metcalf W.W."/>
        </authorList>
    </citation>
    <scope>NUCLEOTIDE SEQUENCE [LARGE SCALE GENOMIC DNA]</scope>
    <source>
        <strain evidence="1 2">HB-1</strain>
    </source>
</reference>
<evidence type="ECO:0000313" key="2">
    <source>
        <dbReference type="Proteomes" id="UP000033101"/>
    </source>
</evidence>
<dbReference type="EMBL" id="CP009516">
    <property type="protein sequence ID" value="AKB77776.1"/>
    <property type="molecule type" value="Genomic_DNA"/>
</dbReference>
<accession>A0A0E3SAF6</accession>
<keyword evidence="2" id="KW-1185">Reference proteome</keyword>